<gene>
    <name evidence="1" type="ORF">HPBE_LOCUS18440</name>
</gene>
<reference evidence="3" key="2">
    <citation type="submission" date="2019-09" db="UniProtKB">
        <authorList>
            <consortium name="WormBaseParasite"/>
        </authorList>
    </citation>
    <scope>IDENTIFICATION</scope>
</reference>
<evidence type="ECO:0000313" key="3">
    <source>
        <dbReference type="WBParaSite" id="HPBE_0001844101-mRNA-1"/>
    </source>
</evidence>
<proteinExistence type="predicted"/>
<evidence type="ECO:0000313" key="2">
    <source>
        <dbReference type="Proteomes" id="UP000050761"/>
    </source>
</evidence>
<protein>
    <submittedName>
        <fullName evidence="3">BAR domain-containing protein</fullName>
    </submittedName>
</protein>
<dbReference type="AlphaFoldDB" id="A0A183G943"/>
<dbReference type="EMBL" id="UZAH01030684">
    <property type="protein sequence ID" value="VDP11594.1"/>
    <property type="molecule type" value="Genomic_DNA"/>
</dbReference>
<dbReference type="Proteomes" id="UP000050761">
    <property type="component" value="Unassembled WGS sequence"/>
</dbReference>
<organism evidence="2 3">
    <name type="scientific">Heligmosomoides polygyrus</name>
    <name type="common">Parasitic roundworm</name>
    <dbReference type="NCBI Taxonomy" id="6339"/>
    <lineage>
        <taxon>Eukaryota</taxon>
        <taxon>Metazoa</taxon>
        <taxon>Ecdysozoa</taxon>
        <taxon>Nematoda</taxon>
        <taxon>Chromadorea</taxon>
        <taxon>Rhabditida</taxon>
        <taxon>Rhabditina</taxon>
        <taxon>Rhabditomorpha</taxon>
        <taxon>Strongyloidea</taxon>
        <taxon>Heligmosomidae</taxon>
        <taxon>Heligmosomoides</taxon>
    </lineage>
</organism>
<reference evidence="1 2" key="1">
    <citation type="submission" date="2018-11" db="EMBL/GenBank/DDBJ databases">
        <authorList>
            <consortium name="Pathogen Informatics"/>
        </authorList>
    </citation>
    <scope>NUCLEOTIDE SEQUENCE [LARGE SCALE GENOMIC DNA]</scope>
</reference>
<evidence type="ECO:0000313" key="1">
    <source>
        <dbReference type="EMBL" id="VDP11594.1"/>
    </source>
</evidence>
<keyword evidence="2" id="KW-1185">Reference proteome</keyword>
<name>A0A183G943_HELPZ</name>
<accession>A0A3P8BZK1</accession>
<accession>A0A183G943</accession>
<dbReference type="WBParaSite" id="HPBE_0001844101-mRNA-1">
    <property type="protein sequence ID" value="HPBE_0001844101-mRNA-1"/>
    <property type="gene ID" value="HPBE_0001844101"/>
</dbReference>
<sequence>MATTATRTCNDIDMKQFSSAQYRRHIGLQKKQLERQMSIVHTTLTDYDIQPTNREVAHLEDNKIEFMRADISSTKASLSQCFQKLIQSHSGWAARQEVDRVEQGVFEEKIPKYGDYRDLIKSTGQLLQQLEGLLDSVDQEHISRNLGVVSHTASKPHFFPR</sequence>